<keyword evidence="1" id="KW-0560">Oxidoreductase</keyword>
<dbReference type="AlphaFoldDB" id="A0A6J7KMK4"/>
<evidence type="ECO:0000313" key="4">
    <source>
        <dbReference type="EMBL" id="CAB4956887.1"/>
    </source>
</evidence>
<dbReference type="Pfam" id="PF01266">
    <property type="entry name" value="DAO"/>
    <property type="match status" value="1"/>
</dbReference>
<evidence type="ECO:0000259" key="2">
    <source>
        <dbReference type="Pfam" id="PF01266"/>
    </source>
</evidence>
<dbReference type="EMBL" id="CAFBIZ010000085">
    <property type="protein sequence ID" value="CAB4849458.1"/>
    <property type="molecule type" value="Genomic_DNA"/>
</dbReference>
<dbReference type="GO" id="GO:0016491">
    <property type="term" value="F:oxidoreductase activity"/>
    <property type="evidence" value="ECO:0007669"/>
    <property type="project" value="UniProtKB-KW"/>
</dbReference>
<dbReference type="SUPFAM" id="SSF51905">
    <property type="entry name" value="FAD/NAD(P)-binding domain"/>
    <property type="match status" value="1"/>
</dbReference>
<reference evidence="4" key="1">
    <citation type="submission" date="2020-05" db="EMBL/GenBank/DDBJ databases">
        <authorList>
            <person name="Chiriac C."/>
            <person name="Salcher M."/>
            <person name="Ghai R."/>
            <person name="Kavagutti S V."/>
        </authorList>
    </citation>
    <scope>NUCLEOTIDE SEQUENCE</scope>
</reference>
<dbReference type="Gene3D" id="3.30.9.10">
    <property type="entry name" value="D-Amino Acid Oxidase, subunit A, domain 2"/>
    <property type="match status" value="1"/>
</dbReference>
<dbReference type="EMBL" id="CAFBND010000119">
    <property type="protein sequence ID" value="CAB4956887.1"/>
    <property type="molecule type" value="Genomic_DNA"/>
</dbReference>
<name>A0A6J7KMK4_9ZZZZ</name>
<dbReference type="InterPro" id="IPR036188">
    <property type="entry name" value="FAD/NAD-bd_sf"/>
</dbReference>
<dbReference type="EMBL" id="CAFBPU010000002">
    <property type="protein sequence ID" value="CAB5018781.1"/>
    <property type="molecule type" value="Genomic_DNA"/>
</dbReference>
<dbReference type="PANTHER" id="PTHR13847:SF287">
    <property type="entry name" value="FAD-DEPENDENT OXIDOREDUCTASE DOMAIN-CONTAINING PROTEIN 1"/>
    <property type="match status" value="1"/>
</dbReference>
<dbReference type="Gene3D" id="3.50.50.60">
    <property type="entry name" value="FAD/NAD(P)-binding domain"/>
    <property type="match status" value="1"/>
</dbReference>
<accession>A0A6J7KMK4</accession>
<evidence type="ECO:0000313" key="5">
    <source>
        <dbReference type="EMBL" id="CAB5018781.1"/>
    </source>
</evidence>
<gene>
    <name evidence="3" type="ORF">UFOPK3268_00787</name>
    <name evidence="4" type="ORF">UFOPK3752_02026</name>
    <name evidence="5" type="ORF">UFOPK4150_00108</name>
</gene>
<proteinExistence type="predicted"/>
<protein>
    <submittedName>
        <fullName evidence="4">Unannotated protein</fullName>
    </submittedName>
</protein>
<feature type="domain" description="FAD dependent oxidoreductase" evidence="2">
    <location>
        <begin position="8"/>
        <end position="389"/>
    </location>
</feature>
<dbReference type="PANTHER" id="PTHR13847">
    <property type="entry name" value="SARCOSINE DEHYDROGENASE-RELATED"/>
    <property type="match status" value="1"/>
</dbReference>
<evidence type="ECO:0000256" key="1">
    <source>
        <dbReference type="ARBA" id="ARBA00023002"/>
    </source>
</evidence>
<sequence>MSQDLALDVIIVGAGVLGCSLALELARRSHRVVVLDSRGGPGYGSTSASSAIIRYHYSHLPESAIAWEAGHRWQDWERHLGVVDPIGMAQFVPSGALVLEGPGYDIELFVSILRELNIDVDELTAAELRERFPGLDPQRIGPATVLEDDHFWAEPTGELAGMYVEGAGHIDDPQLATHNLAHAAEANGAVFRFGCEVVAVLRDGGRVSGVELAGGERVHARVVVNVAGPWSAQLNRLADVLEDFTTTTRPLEHEVVSVPAPADFRLGHGGTCVTDADFATYFRVHAGDTIIVGGLEPPCDELVFLDSPDDAATSISQKTWELQTLRLARRLPGLGIPSTPRGIIGVYDVTEDWIPIYDRTALDGYYVAIGTSGHGFKQAPFVGEIMARLIEQVEGGHDHDREPLVVKGSWTGVDVDLAHFSRLRGVVPQRGMG</sequence>
<dbReference type="GO" id="GO:0005737">
    <property type="term" value="C:cytoplasm"/>
    <property type="evidence" value="ECO:0007669"/>
    <property type="project" value="TreeGrafter"/>
</dbReference>
<evidence type="ECO:0000313" key="3">
    <source>
        <dbReference type="EMBL" id="CAB4849458.1"/>
    </source>
</evidence>
<organism evidence="4">
    <name type="scientific">freshwater metagenome</name>
    <dbReference type="NCBI Taxonomy" id="449393"/>
    <lineage>
        <taxon>unclassified sequences</taxon>
        <taxon>metagenomes</taxon>
        <taxon>ecological metagenomes</taxon>
    </lineage>
</organism>
<dbReference type="InterPro" id="IPR006076">
    <property type="entry name" value="FAD-dep_OxRdtase"/>
</dbReference>